<accession>K1U0K5</accession>
<feature type="region of interest" description="Disordered" evidence="1">
    <location>
        <begin position="63"/>
        <end position="108"/>
    </location>
</feature>
<feature type="non-terminal residue" evidence="2">
    <location>
        <position position="1"/>
    </location>
</feature>
<name>K1U0K5_9ZZZZ</name>
<feature type="compositionally biased region" description="Basic and acidic residues" evidence="1">
    <location>
        <begin position="63"/>
        <end position="74"/>
    </location>
</feature>
<comment type="caution">
    <text evidence="2">The sequence shown here is derived from an EMBL/GenBank/DDBJ whole genome shotgun (WGS) entry which is preliminary data.</text>
</comment>
<evidence type="ECO:0000313" key="2">
    <source>
        <dbReference type="EMBL" id="EKC75743.1"/>
    </source>
</evidence>
<gene>
    <name evidence="2" type="ORF">LEA_05045</name>
</gene>
<dbReference type="AlphaFoldDB" id="K1U0K5"/>
<sequence>HRQFSGYISSKKMSDAEILNIAYKLNDELPWFSKCVKKFDVTDVGEQHDLMYIFQKPEKSKLQSKSVETKENKTKGKAPISRKQIKNNAKIITQKNTVSKEKQTDKSR</sequence>
<protein>
    <submittedName>
        <fullName evidence="2">VapD</fullName>
    </submittedName>
</protein>
<reference evidence="2" key="1">
    <citation type="journal article" date="2013" name="Environ. Microbiol.">
        <title>Microbiota from the distal guts of lean and obese adolescents exhibit partial functional redundancy besides clear differences in community structure.</title>
        <authorList>
            <person name="Ferrer M."/>
            <person name="Ruiz A."/>
            <person name="Lanza F."/>
            <person name="Haange S.B."/>
            <person name="Oberbach A."/>
            <person name="Till H."/>
            <person name="Bargiela R."/>
            <person name="Campoy C."/>
            <person name="Segura M.T."/>
            <person name="Richter M."/>
            <person name="von Bergen M."/>
            <person name="Seifert J."/>
            <person name="Suarez A."/>
        </authorList>
    </citation>
    <scope>NUCLEOTIDE SEQUENCE</scope>
</reference>
<organism evidence="2">
    <name type="scientific">human gut metagenome</name>
    <dbReference type="NCBI Taxonomy" id="408170"/>
    <lineage>
        <taxon>unclassified sequences</taxon>
        <taxon>metagenomes</taxon>
        <taxon>organismal metagenomes</taxon>
    </lineage>
</organism>
<feature type="compositionally biased region" description="Polar residues" evidence="1">
    <location>
        <begin position="86"/>
        <end position="97"/>
    </location>
</feature>
<evidence type="ECO:0000256" key="1">
    <source>
        <dbReference type="SAM" id="MobiDB-lite"/>
    </source>
</evidence>
<feature type="compositionally biased region" description="Basic and acidic residues" evidence="1">
    <location>
        <begin position="98"/>
        <end position="108"/>
    </location>
</feature>
<dbReference type="EMBL" id="AJWY01003303">
    <property type="protein sequence ID" value="EKC75743.1"/>
    <property type="molecule type" value="Genomic_DNA"/>
</dbReference>
<dbReference type="Gene3D" id="3.30.70.240">
    <property type="match status" value="1"/>
</dbReference>
<proteinExistence type="predicted"/>